<name>A0A9D7K3A6_9PROT</name>
<keyword evidence="2 3" id="KW-0802">TPR repeat</keyword>
<evidence type="ECO:0000313" key="8">
    <source>
        <dbReference type="Proteomes" id="UP000886689"/>
    </source>
</evidence>
<gene>
    <name evidence="7" type="ORF">IPL58_16150</name>
</gene>
<dbReference type="SUPFAM" id="SSF48452">
    <property type="entry name" value="TPR-like"/>
    <property type="match status" value="1"/>
</dbReference>
<dbReference type="Pfam" id="PF24125">
    <property type="entry name" value="Cds6_C"/>
    <property type="match status" value="1"/>
</dbReference>
<evidence type="ECO:0000259" key="6">
    <source>
        <dbReference type="Pfam" id="PF24125"/>
    </source>
</evidence>
<dbReference type="InterPro" id="IPR056203">
    <property type="entry name" value="Cds6_C"/>
</dbReference>
<feature type="domain" description="Cds6 C-terminal" evidence="6">
    <location>
        <begin position="257"/>
        <end position="360"/>
    </location>
</feature>
<dbReference type="Gene3D" id="1.25.40.10">
    <property type="entry name" value="Tetratricopeptide repeat domain"/>
    <property type="match status" value="1"/>
</dbReference>
<keyword evidence="5" id="KW-0732">Signal</keyword>
<keyword evidence="1" id="KW-0677">Repeat</keyword>
<dbReference type="InterPro" id="IPR011990">
    <property type="entry name" value="TPR-like_helical_dom_sf"/>
</dbReference>
<dbReference type="AlphaFoldDB" id="A0A9D7K3A6"/>
<feature type="chain" id="PRO_5039479824" evidence="5">
    <location>
        <begin position="33"/>
        <end position="363"/>
    </location>
</feature>
<evidence type="ECO:0000256" key="2">
    <source>
        <dbReference type="ARBA" id="ARBA00022803"/>
    </source>
</evidence>
<dbReference type="Gene3D" id="3.10.450.50">
    <property type="match status" value="1"/>
</dbReference>
<reference evidence="7" key="1">
    <citation type="submission" date="2020-10" db="EMBL/GenBank/DDBJ databases">
        <title>Connecting structure to function with the recovery of over 1000 high-quality activated sludge metagenome-assembled genomes encoding full-length rRNA genes using long-read sequencing.</title>
        <authorList>
            <person name="Singleton C.M."/>
            <person name="Petriglieri F."/>
            <person name="Kristensen J.M."/>
            <person name="Kirkegaard R.H."/>
            <person name="Michaelsen T.Y."/>
            <person name="Andersen M.H."/>
            <person name="Karst S.M."/>
            <person name="Dueholm M.S."/>
            <person name="Nielsen P.H."/>
            <person name="Albertsen M."/>
        </authorList>
    </citation>
    <scope>NUCLEOTIDE SEQUENCE</scope>
    <source>
        <strain evidence="7">Hirt_18-Q3-R61-65_BATAC.395</strain>
    </source>
</reference>
<accession>A0A9D7K3A6</accession>
<sequence>MPSSLPTHRPTARLPALLVALALCFAAPLARADNLADIQKLIKSGQYPQALEKTDAYIAGKPKDAQGRFLKGLILTEMNRPADAIAVFTRLTEDYPELPEPYNNLAVLYAQQKQYDKARTALEMAIRTHPAYAIAYENLGDVYAKLASQAYDKALQLDSSNSAAQGKLSLIRDLISTGTRPGSKPVVAAAKPSEPVKVAAAEPPKPAATVVPIAPPPPAPVVSGPAKPVEPTKATEKPATTAPGKQASDTASTESEIVSAVQGWAAAWSKKDVKTYLGHYAPDFQTPNGMPRKAWETERQQRIDKPGKIQVSVADVKVSLNGDKATVKFRQDYKSATLNSSAGKTLVLIRVGGKWLIQQERVG</sequence>
<dbReference type="Pfam" id="PF14559">
    <property type="entry name" value="TPR_19"/>
    <property type="match status" value="1"/>
</dbReference>
<evidence type="ECO:0000256" key="4">
    <source>
        <dbReference type="SAM" id="MobiDB-lite"/>
    </source>
</evidence>
<evidence type="ECO:0000256" key="1">
    <source>
        <dbReference type="ARBA" id="ARBA00022737"/>
    </source>
</evidence>
<feature type="compositionally biased region" description="Low complexity" evidence="4">
    <location>
        <begin position="221"/>
        <end position="243"/>
    </location>
</feature>
<dbReference type="InterPro" id="IPR032710">
    <property type="entry name" value="NTF2-like_dom_sf"/>
</dbReference>
<evidence type="ECO:0000256" key="5">
    <source>
        <dbReference type="SAM" id="SignalP"/>
    </source>
</evidence>
<proteinExistence type="predicted"/>
<dbReference type="EMBL" id="JADJUC010000030">
    <property type="protein sequence ID" value="MBK8525423.1"/>
    <property type="molecule type" value="Genomic_DNA"/>
</dbReference>
<dbReference type="PANTHER" id="PTHR44943:SF8">
    <property type="entry name" value="TPR REPEAT-CONTAINING PROTEIN MJ0263"/>
    <property type="match status" value="1"/>
</dbReference>
<dbReference type="SMART" id="SM00028">
    <property type="entry name" value="TPR"/>
    <property type="match status" value="3"/>
</dbReference>
<organism evidence="7 8">
    <name type="scientific">Candidatus Proximibacter danicus</name>
    <dbReference type="NCBI Taxonomy" id="2954365"/>
    <lineage>
        <taxon>Bacteria</taxon>
        <taxon>Pseudomonadati</taxon>
        <taxon>Pseudomonadota</taxon>
        <taxon>Betaproteobacteria</taxon>
        <taxon>Candidatus Proximibacter</taxon>
    </lineage>
</organism>
<dbReference type="PANTHER" id="PTHR44943">
    <property type="entry name" value="CELLULOSE SYNTHASE OPERON PROTEIN C"/>
    <property type="match status" value="1"/>
</dbReference>
<feature type="region of interest" description="Disordered" evidence="4">
    <location>
        <begin position="209"/>
        <end position="254"/>
    </location>
</feature>
<feature type="repeat" description="TPR" evidence="3">
    <location>
        <begin position="99"/>
        <end position="132"/>
    </location>
</feature>
<dbReference type="InterPro" id="IPR019734">
    <property type="entry name" value="TPR_rpt"/>
</dbReference>
<dbReference type="InterPro" id="IPR051685">
    <property type="entry name" value="Ycf3/AcsC/BcsC/TPR_MFPF"/>
</dbReference>
<feature type="signal peptide" evidence="5">
    <location>
        <begin position="1"/>
        <end position="32"/>
    </location>
</feature>
<comment type="caution">
    <text evidence="7">The sequence shown here is derived from an EMBL/GenBank/DDBJ whole genome shotgun (WGS) entry which is preliminary data.</text>
</comment>
<dbReference type="PROSITE" id="PS50005">
    <property type="entry name" value="TPR"/>
    <property type="match status" value="1"/>
</dbReference>
<evidence type="ECO:0000313" key="7">
    <source>
        <dbReference type="EMBL" id="MBK8525423.1"/>
    </source>
</evidence>
<protein>
    <submittedName>
        <fullName evidence="7">Tetratricopeptide repeat protein</fullName>
    </submittedName>
</protein>
<evidence type="ECO:0000256" key="3">
    <source>
        <dbReference type="PROSITE-ProRule" id="PRU00339"/>
    </source>
</evidence>
<dbReference type="SUPFAM" id="SSF54427">
    <property type="entry name" value="NTF2-like"/>
    <property type="match status" value="1"/>
</dbReference>
<dbReference type="Proteomes" id="UP000886689">
    <property type="component" value="Unassembled WGS sequence"/>
</dbReference>